<proteinExistence type="predicted"/>
<name>A0A841IVN9_9ACTN</name>
<sequence length="259" mass="28722">MAERALSLWPAPLGAEQDAGLLEESAGERIGEALAMVSSGNWTTHRELALLAGARTATVVAYLGKHEGTAHRHRVFPDTSAAERAGMLRDRFVSAAALAELLGLDIDKAVEREHGFREQLLDSRSPEEARAVLALIDGWTALGGSLHWGDGTETSCFLRTWDQATSSHKRWALTLYPRIGTAEVVFQHMRSRPPFDRVEMRRELLDRFNTVPGIDLPEDALDRRPSFRMSALVGEGGQQVLGVLSWFREHCQEWLADQG</sequence>
<dbReference type="AlphaFoldDB" id="A0A841IVN9"/>
<gene>
    <name evidence="1" type="ORF">FHS13_002552</name>
</gene>
<protein>
    <submittedName>
        <fullName evidence="1">Uncharacterized protein</fullName>
    </submittedName>
</protein>
<dbReference type="RefSeq" id="WP_221442842.1">
    <property type="nucleotide sequence ID" value="NZ_JACHJO010000007.1"/>
</dbReference>
<comment type="caution">
    <text evidence="1">The sequence shown here is derived from an EMBL/GenBank/DDBJ whole genome shotgun (WGS) entry which is preliminary data.</text>
</comment>
<keyword evidence="2" id="KW-1185">Reference proteome</keyword>
<evidence type="ECO:0000313" key="1">
    <source>
        <dbReference type="EMBL" id="MBB6120595.1"/>
    </source>
</evidence>
<evidence type="ECO:0000313" key="2">
    <source>
        <dbReference type="Proteomes" id="UP000536604"/>
    </source>
</evidence>
<organism evidence="1 2">
    <name type="scientific">Nocardiopsis algeriensis</name>
    <dbReference type="NCBI Taxonomy" id="1478215"/>
    <lineage>
        <taxon>Bacteria</taxon>
        <taxon>Bacillati</taxon>
        <taxon>Actinomycetota</taxon>
        <taxon>Actinomycetes</taxon>
        <taxon>Streptosporangiales</taxon>
        <taxon>Nocardiopsidaceae</taxon>
        <taxon>Nocardiopsis</taxon>
    </lineage>
</organism>
<dbReference type="Proteomes" id="UP000536604">
    <property type="component" value="Unassembled WGS sequence"/>
</dbReference>
<dbReference type="EMBL" id="JACHJO010000007">
    <property type="protein sequence ID" value="MBB6120595.1"/>
    <property type="molecule type" value="Genomic_DNA"/>
</dbReference>
<accession>A0A841IVN9</accession>
<reference evidence="1 2" key="1">
    <citation type="submission" date="2020-08" db="EMBL/GenBank/DDBJ databases">
        <title>Genomic Encyclopedia of Type Strains, Phase III (KMG-III): the genomes of soil and plant-associated and newly described type strains.</title>
        <authorList>
            <person name="Whitman W."/>
        </authorList>
    </citation>
    <scope>NUCLEOTIDE SEQUENCE [LARGE SCALE GENOMIC DNA]</scope>
    <source>
        <strain evidence="1 2">CECT 8712</strain>
    </source>
</reference>